<dbReference type="SUPFAM" id="SSF54523">
    <property type="entry name" value="Pili subunits"/>
    <property type="match status" value="1"/>
</dbReference>
<sequence>MTKLNKHSETALENIIVLIFIFVLAVIIINRYYVYVKLAKKTEYVQEIQELNLALISYRIKYKKFPKNLSVLIKKGYIKNIKTDKDGYPLSPFNKRFIYARKYGRVYNPTSPIKSKNP</sequence>
<protein>
    <recommendedName>
        <fullName evidence="4">Type II secretion system protein GspG C-terminal domain-containing protein</fullName>
    </recommendedName>
</protein>
<feature type="transmembrane region" description="Helical" evidence="1">
    <location>
        <begin position="15"/>
        <end position="34"/>
    </location>
</feature>
<keyword evidence="1" id="KW-1133">Transmembrane helix</keyword>
<dbReference type="InterPro" id="IPR045584">
    <property type="entry name" value="Pilin-like"/>
</dbReference>
<accession>A0A520XFT3</accession>
<gene>
    <name evidence="2" type="ORF">EVJ48_02550</name>
</gene>
<keyword evidence="1" id="KW-0812">Transmembrane</keyword>
<dbReference type="AlphaFoldDB" id="A0A520XFT3"/>
<keyword evidence="1" id="KW-0472">Membrane</keyword>
<evidence type="ECO:0008006" key="4">
    <source>
        <dbReference type="Google" id="ProtNLM"/>
    </source>
</evidence>
<evidence type="ECO:0000313" key="2">
    <source>
        <dbReference type="EMBL" id="RZV40067.1"/>
    </source>
</evidence>
<organism evidence="2 3">
    <name type="scientific">Candidatus Acidulodesulfobacterium acidiphilum</name>
    <dbReference type="NCBI Taxonomy" id="2597224"/>
    <lineage>
        <taxon>Bacteria</taxon>
        <taxon>Deltaproteobacteria</taxon>
        <taxon>Candidatus Acidulodesulfobacterales</taxon>
        <taxon>Candidatus Acidulodesulfobacterium</taxon>
    </lineage>
</organism>
<name>A0A520XFT3_9DELT</name>
<evidence type="ECO:0000256" key="1">
    <source>
        <dbReference type="SAM" id="Phobius"/>
    </source>
</evidence>
<evidence type="ECO:0000313" key="3">
    <source>
        <dbReference type="Proteomes" id="UP000322454"/>
    </source>
</evidence>
<comment type="caution">
    <text evidence="2">The sequence shown here is derived from an EMBL/GenBank/DDBJ whole genome shotgun (WGS) entry which is preliminary data.</text>
</comment>
<dbReference type="EMBL" id="SHMQ01000004">
    <property type="protein sequence ID" value="RZV40067.1"/>
    <property type="molecule type" value="Genomic_DNA"/>
</dbReference>
<dbReference type="Proteomes" id="UP000322454">
    <property type="component" value="Unassembled WGS sequence"/>
</dbReference>
<proteinExistence type="predicted"/>
<reference evidence="2 3" key="1">
    <citation type="submission" date="2019-01" db="EMBL/GenBank/DDBJ databases">
        <title>Insights into ecological role of a new deltaproteobacterial order Candidatus Sinidesulfobacterales (Sva0485) by metagenomics and metatranscriptomics.</title>
        <authorList>
            <person name="Tan S."/>
            <person name="Liu J."/>
            <person name="Fang Y."/>
            <person name="Hedlund B."/>
            <person name="Lian Z.-H."/>
            <person name="Huang L.-Y."/>
            <person name="Li J.-T."/>
            <person name="Huang L.-N."/>
            <person name="Li W.-J."/>
            <person name="Jiang H.-C."/>
            <person name="Dong H.-L."/>
            <person name="Shu W.-S."/>
        </authorList>
    </citation>
    <scope>NUCLEOTIDE SEQUENCE [LARGE SCALE GENOMIC DNA]</scope>
    <source>
        <strain evidence="2">AP4</strain>
    </source>
</reference>